<keyword evidence="10 18" id="KW-0560">Oxidoreductase</keyword>
<dbReference type="Pfam" id="PF06481">
    <property type="entry name" value="COX_ARM"/>
    <property type="match status" value="1"/>
</dbReference>
<dbReference type="GO" id="GO:0005886">
    <property type="term" value="C:plasma membrane"/>
    <property type="evidence" value="ECO:0007669"/>
    <property type="project" value="UniProtKB-SubCell"/>
</dbReference>
<evidence type="ECO:0000256" key="10">
    <source>
        <dbReference type="ARBA" id="ARBA00023002"/>
    </source>
</evidence>
<keyword evidence="6 15" id="KW-0812">Transmembrane</keyword>
<dbReference type="Gene3D" id="1.10.287.90">
    <property type="match status" value="1"/>
</dbReference>
<dbReference type="InterPro" id="IPR008972">
    <property type="entry name" value="Cupredoxin"/>
</dbReference>
<evidence type="ECO:0000256" key="14">
    <source>
        <dbReference type="ARBA" id="ARBA00030198"/>
    </source>
</evidence>
<dbReference type="InterPro" id="IPR045187">
    <property type="entry name" value="CcO_II"/>
</dbReference>
<dbReference type="InterPro" id="IPR006333">
    <property type="entry name" value="Cyt_o_ubiquinol_oxidase_su2"/>
</dbReference>
<dbReference type="NCBIfam" id="TIGR01433">
    <property type="entry name" value="CyoA"/>
    <property type="match status" value="1"/>
</dbReference>
<dbReference type="Proteomes" id="UP000537161">
    <property type="component" value="Unassembled WGS sequence"/>
</dbReference>
<evidence type="ECO:0000256" key="7">
    <source>
        <dbReference type="ARBA" id="ARBA00022729"/>
    </source>
</evidence>
<dbReference type="GO" id="GO:0042773">
    <property type="term" value="P:ATP synthesis coupled electron transport"/>
    <property type="evidence" value="ECO:0007669"/>
    <property type="project" value="TreeGrafter"/>
</dbReference>
<dbReference type="PANTHER" id="PTHR22888">
    <property type="entry name" value="CYTOCHROME C OXIDASE, SUBUNIT II"/>
    <property type="match status" value="1"/>
</dbReference>
<dbReference type="PROSITE" id="PS50999">
    <property type="entry name" value="COX2_TM"/>
    <property type="match status" value="1"/>
</dbReference>
<comment type="caution">
    <text evidence="18">The sequence shown here is derived from an EMBL/GenBank/DDBJ whole genome shotgun (WGS) entry which is preliminary data.</text>
</comment>
<keyword evidence="9 15" id="KW-1133">Transmembrane helix</keyword>
<evidence type="ECO:0000256" key="6">
    <source>
        <dbReference type="ARBA" id="ARBA00022692"/>
    </source>
</evidence>
<keyword evidence="8" id="KW-0249">Electron transport</keyword>
<feature type="transmembrane region" description="Helical" evidence="15">
    <location>
        <begin position="92"/>
        <end position="112"/>
    </location>
</feature>
<proteinExistence type="inferred from homology"/>
<sequence length="395" mass="42676">MPEMLHRSTARFRLLAPLGLLPLLAGCNMVVLDPAGDVARQQGNLILISTGLMLLIIVPVMILTVVFAWRYRAANRQATYKPDWDHSTQLELVIWAAPLLIIICLGALTWVATHLLDPYRPLARTAPGQAIAAEVRPVEVQVVALDWKWLFIYPDQGIATVNELALPAHRPVRFRISASSVMNSFYIPALAGQIYAMPGMETKLHGVFNQTGQYTGFSANYSGWGFSDMRFAVKSLSDADFAKWVAATKAGGGTLDRTAYLKLEKPSEKVPAQRFAAVEPQLFDAIVNMCVEPGKMCMHDMMSIDAAGGAGIAGIHNVRRLSYDKYAARGTEPGYWGQRYVGALCSSPLMASADIPDAAPVDLAPLTGAGLPSPETPAAAVTAMIRRPAAASPQS</sequence>
<dbReference type="InterPro" id="IPR036257">
    <property type="entry name" value="Cyt_c_oxidase_su2_TM_sf"/>
</dbReference>
<evidence type="ECO:0000256" key="1">
    <source>
        <dbReference type="ARBA" id="ARBA00004651"/>
    </source>
</evidence>
<evidence type="ECO:0000256" key="5">
    <source>
        <dbReference type="ARBA" id="ARBA00022660"/>
    </source>
</evidence>
<evidence type="ECO:0000256" key="9">
    <source>
        <dbReference type="ARBA" id="ARBA00022989"/>
    </source>
</evidence>
<dbReference type="GO" id="GO:0004129">
    <property type="term" value="F:cytochrome-c oxidase activity"/>
    <property type="evidence" value="ECO:0007669"/>
    <property type="project" value="InterPro"/>
</dbReference>
<evidence type="ECO:0000259" key="16">
    <source>
        <dbReference type="PROSITE" id="PS50857"/>
    </source>
</evidence>
<keyword evidence="11 15" id="KW-0472">Membrane</keyword>
<dbReference type="InterPro" id="IPR010514">
    <property type="entry name" value="COX_ARM"/>
</dbReference>
<dbReference type="EMBL" id="JACIJH010000005">
    <property type="protein sequence ID" value="MBB5706677.1"/>
    <property type="molecule type" value="Genomic_DNA"/>
</dbReference>
<keyword evidence="7" id="KW-0732">Signal</keyword>
<dbReference type="InterPro" id="IPR034227">
    <property type="entry name" value="CuRO_UO_II"/>
</dbReference>
<keyword evidence="4" id="KW-1003">Cell membrane</keyword>
<comment type="subcellular location">
    <subcellularLocation>
        <location evidence="1">Cell membrane</location>
        <topology evidence="1">Multi-pass membrane protein</topology>
    </subcellularLocation>
</comment>
<evidence type="ECO:0000313" key="18">
    <source>
        <dbReference type="EMBL" id="MBB5706677.1"/>
    </source>
</evidence>
<dbReference type="SUPFAM" id="SSF49503">
    <property type="entry name" value="Cupredoxins"/>
    <property type="match status" value="1"/>
</dbReference>
<name>A0A7W9EQH1_9SPHN</name>
<dbReference type="GO" id="GO:0009486">
    <property type="term" value="F:cytochrome bo3 ubiquinol oxidase activity"/>
    <property type="evidence" value="ECO:0007669"/>
    <property type="project" value="InterPro"/>
</dbReference>
<keyword evidence="3" id="KW-0813">Transport</keyword>
<dbReference type="AlphaFoldDB" id="A0A7W9EQH1"/>
<evidence type="ECO:0000256" key="8">
    <source>
        <dbReference type="ARBA" id="ARBA00022982"/>
    </source>
</evidence>
<evidence type="ECO:0000256" key="3">
    <source>
        <dbReference type="ARBA" id="ARBA00022448"/>
    </source>
</evidence>
<evidence type="ECO:0000256" key="13">
    <source>
        <dbReference type="ARBA" id="ARBA00023288"/>
    </source>
</evidence>
<dbReference type="PROSITE" id="PS51257">
    <property type="entry name" value="PROKAR_LIPOPROTEIN"/>
    <property type="match status" value="1"/>
</dbReference>
<dbReference type="GO" id="GO:0016682">
    <property type="term" value="F:oxidoreductase activity, acting on diphenols and related substances as donors, oxygen as acceptor"/>
    <property type="evidence" value="ECO:0007669"/>
    <property type="project" value="InterPro"/>
</dbReference>
<evidence type="ECO:0000256" key="11">
    <source>
        <dbReference type="ARBA" id="ARBA00023136"/>
    </source>
</evidence>
<dbReference type="PROSITE" id="PS50857">
    <property type="entry name" value="COX2_CUA"/>
    <property type="match status" value="1"/>
</dbReference>
<accession>A0A7W9EQH1</accession>
<dbReference type="RefSeq" id="WP_420825275.1">
    <property type="nucleotide sequence ID" value="NZ_JACIJH010000005.1"/>
</dbReference>
<keyword evidence="5" id="KW-0679">Respiratory chain</keyword>
<evidence type="ECO:0000256" key="15">
    <source>
        <dbReference type="SAM" id="Phobius"/>
    </source>
</evidence>
<evidence type="ECO:0000259" key="17">
    <source>
        <dbReference type="PROSITE" id="PS50999"/>
    </source>
</evidence>
<evidence type="ECO:0000256" key="4">
    <source>
        <dbReference type="ARBA" id="ARBA00022475"/>
    </source>
</evidence>
<protein>
    <recommendedName>
        <fullName evidence="14">Ubiquinol oxidase polypeptide II</fullName>
    </recommendedName>
</protein>
<dbReference type="InterPro" id="IPR002429">
    <property type="entry name" value="CcO_II-like_C"/>
</dbReference>
<dbReference type="SUPFAM" id="SSF81464">
    <property type="entry name" value="Cytochrome c oxidase subunit II-like, transmembrane region"/>
    <property type="match status" value="1"/>
</dbReference>
<gene>
    <name evidence="18" type="ORF">FHR21_002034</name>
</gene>
<dbReference type="Pfam" id="PF00116">
    <property type="entry name" value="COX2"/>
    <property type="match status" value="1"/>
</dbReference>
<comment type="similarity">
    <text evidence="2">Belongs to the cytochrome c oxidase subunit 2 family.</text>
</comment>
<keyword evidence="19" id="KW-1185">Reference proteome</keyword>
<organism evidence="18 19">
    <name type="scientific">Sphingopyxis panaciterrulae</name>
    <dbReference type="NCBI Taxonomy" id="462372"/>
    <lineage>
        <taxon>Bacteria</taxon>
        <taxon>Pseudomonadati</taxon>
        <taxon>Pseudomonadota</taxon>
        <taxon>Alphaproteobacteria</taxon>
        <taxon>Sphingomonadales</taxon>
        <taxon>Sphingomonadaceae</taxon>
        <taxon>Sphingopyxis</taxon>
    </lineage>
</organism>
<evidence type="ECO:0000313" key="19">
    <source>
        <dbReference type="Proteomes" id="UP000537161"/>
    </source>
</evidence>
<dbReference type="CDD" id="cd04212">
    <property type="entry name" value="CuRO_UO_II"/>
    <property type="match status" value="1"/>
</dbReference>
<feature type="transmembrane region" description="Helical" evidence="15">
    <location>
        <begin position="45"/>
        <end position="71"/>
    </location>
</feature>
<dbReference type="GO" id="GO:0005507">
    <property type="term" value="F:copper ion binding"/>
    <property type="evidence" value="ECO:0007669"/>
    <property type="project" value="InterPro"/>
</dbReference>
<dbReference type="PANTHER" id="PTHR22888:SF18">
    <property type="entry name" value="CYTOCHROME BO(3) UBIQUINOL OXIDASE SUBUNIT 2"/>
    <property type="match status" value="1"/>
</dbReference>
<dbReference type="Gene3D" id="2.60.40.420">
    <property type="entry name" value="Cupredoxins - blue copper proteins"/>
    <property type="match status" value="1"/>
</dbReference>
<keyword evidence="12" id="KW-0564">Palmitate</keyword>
<evidence type="ECO:0000256" key="12">
    <source>
        <dbReference type="ARBA" id="ARBA00023139"/>
    </source>
</evidence>
<reference evidence="18 19" key="1">
    <citation type="submission" date="2020-08" db="EMBL/GenBank/DDBJ databases">
        <title>Genomic Encyclopedia of Type Strains, Phase IV (KMG-IV): sequencing the most valuable type-strain genomes for metagenomic binning, comparative biology and taxonomic classification.</title>
        <authorList>
            <person name="Goeker M."/>
        </authorList>
    </citation>
    <scope>NUCLEOTIDE SEQUENCE [LARGE SCALE GENOMIC DNA]</scope>
    <source>
        <strain evidence="18 19">DSM 27163</strain>
    </source>
</reference>
<evidence type="ECO:0000256" key="2">
    <source>
        <dbReference type="ARBA" id="ARBA00007866"/>
    </source>
</evidence>
<dbReference type="InterPro" id="IPR011759">
    <property type="entry name" value="Cyt_c_oxidase_su2_TM_dom"/>
</dbReference>
<feature type="domain" description="Cytochrome oxidase subunit II transmembrane region profile" evidence="17">
    <location>
        <begin position="23"/>
        <end position="120"/>
    </location>
</feature>
<feature type="domain" description="Cytochrome oxidase subunit II copper A binding" evidence="16">
    <location>
        <begin position="135"/>
        <end position="247"/>
    </location>
</feature>
<keyword evidence="13" id="KW-0449">Lipoprotein</keyword>